<keyword evidence="2" id="KW-1185">Reference proteome</keyword>
<evidence type="ECO:0000313" key="1">
    <source>
        <dbReference type="EMBL" id="CAG7815512.1"/>
    </source>
</evidence>
<gene>
    <name evidence="1" type="ORF">AFUS01_LOCUS26188</name>
</gene>
<dbReference type="Proteomes" id="UP000708208">
    <property type="component" value="Unassembled WGS sequence"/>
</dbReference>
<dbReference type="EMBL" id="CAJVCH010345852">
    <property type="protein sequence ID" value="CAG7815512.1"/>
    <property type="molecule type" value="Genomic_DNA"/>
</dbReference>
<accession>A0A8J2KFG6</accession>
<organism evidence="1 2">
    <name type="scientific">Allacma fusca</name>
    <dbReference type="NCBI Taxonomy" id="39272"/>
    <lineage>
        <taxon>Eukaryota</taxon>
        <taxon>Metazoa</taxon>
        <taxon>Ecdysozoa</taxon>
        <taxon>Arthropoda</taxon>
        <taxon>Hexapoda</taxon>
        <taxon>Collembola</taxon>
        <taxon>Symphypleona</taxon>
        <taxon>Sminthuridae</taxon>
        <taxon>Allacma</taxon>
    </lineage>
</organism>
<sequence>MHCTGKNAKRKNSSRALVTCRLLPQEDSLRMETEKLHIRISDSSFGSHKHLKDSSYHFPEPVEPEYGKVASLTWGPSVNLRQIVKCITDKCFKTYTGCQFTLSEIKGSEKFGTAG</sequence>
<protein>
    <submittedName>
        <fullName evidence="1">Uncharacterized protein</fullName>
    </submittedName>
</protein>
<proteinExistence type="predicted"/>
<name>A0A8J2KFG6_9HEXA</name>
<reference evidence="1" key="1">
    <citation type="submission" date="2021-06" db="EMBL/GenBank/DDBJ databases">
        <authorList>
            <person name="Hodson N. C."/>
            <person name="Mongue J. A."/>
            <person name="Jaron S. K."/>
        </authorList>
    </citation>
    <scope>NUCLEOTIDE SEQUENCE</scope>
</reference>
<comment type="caution">
    <text evidence="1">The sequence shown here is derived from an EMBL/GenBank/DDBJ whole genome shotgun (WGS) entry which is preliminary data.</text>
</comment>
<dbReference type="AlphaFoldDB" id="A0A8J2KFG6"/>
<evidence type="ECO:0000313" key="2">
    <source>
        <dbReference type="Proteomes" id="UP000708208"/>
    </source>
</evidence>